<sequence length="321" mass="35756">MRSLFVSSLLCLTLAGCSQTDRYSPSPALTGTLYDYRIESASGEPYSLDKLATDLDSVDVILVGEWHSHSGVHLFQAALLSELASNSPNIALSMEQFARPDQAVIDQYLAGDIGENSLLNQTHRWSNYNSSYRPLVEFSKENGLSIIASNAPADTVRCIASDGKDYLDRLPEEKRQYVAATLHNDESPYKEKFFEAMFHGDEAKTENQYLAQLAWDDTMAESIVDFLKAHPNDKVMHIAGAFHVEGGLGIAHRIHRLNPDLKVAIISPQAEDEPLDQSIDDYRLIVKPLPPQWLSDAEMEDAMEACVTAIIHRHVIDVIKI</sequence>
<dbReference type="Gene3D" id="3.40.50.11550">
    <property type="match status" value="1"/>
</dbReference>
<reference evidence="3" key="1">
    <citation type="submission" date="2017-02" db="EMBL/GenBank/DDBJ databases">
        <authorList>
            <person name="Varghese N."/>
            <person name="Submissions S."/>
        </authorList>
    </citation>
    <scope>NUCLEOTIDE SEQUENCE [LARGE SCALE GENOMIC DNA]</scope>
    <source>
        <strain evidence="3">DSM 22720</strain>
    </source>
</reference>
<dbReference type="Pfam" id="PF04187">
    <property type="entry name" value="Cofac_haem_bdg"/>
    <property type="match status" value="1"/>
</dbReference>
<dbReference type="InterPro" id="IPR016773">
    <property type="entry name" value="Fe3_uptake_reg_CjrA_prd"/>
</dbReference>
<dbReference type="RefSeq" id="WP_244556553.1">
    <property type="nucleotide sequence ID" value="NZ_FUXU01000021.1"/>
</dbReference>
<keyword evidence="3" id="KW-1185">Reference proteome</keyword>
<dbReference type="SUPFAM" id="SSF159501">
    <property type="entry name" value="EreA/ChaN-like"/>
    <property type="match status" value="1"/>
</dbReference>
<dbReference type="EMBL" id="FUXU01000021">
    <property type="protein sequence ID" value="SKA53923.1"/>
    <property type="molecule type" value="Genomic_DNA"/>
</dbReference>
<dbReference type="InterPro" id="IPR007314">
    <property type="entry name" value="Cofac_haem-bd_dom"/>
</dbReference>
<organism evidence="2 3">
    <name type="scientific">Enterovibrio nigricans DSM 22720</name>
    <dbReference type="NCBI Taxonomy" id="1121868"/>
    <lineage>
        <taxon>Bacteria</taxon>
        <taxon>Pseudomonadati</taxon>
        <taxon>Pseudomonadota</taxon>
        <taxon>Gammaproteobacteria</taxon>
        <taxon>Vibrionales</taxon>
        <taxon>Vibrionaceae</taxon>
        <taxon>Enterovibrio</taxon>
    </lineage>
</organism>
<dbReference type="PROSITE" id="PS51257">
    <property type="entry name" value="PROKAR_LIPOPROTEIN"/>
    <property type="match status" value="1"/>
</dbReference>
<gene>
    <name evidence="2" type="ORF">SAMN02745132_02054</name>
</gene>
<protein>
    <submittedName>
        <fullName evidence="2">Uncharacterized iron-regulated protein</fullName>
    </submittedName>
</protein>
<proteinExistence type="predicted"/>
<evidence type="ECO:0000313" key="2">
    <source>
        <dbReference type="EMBL" id="SKA53923.1"/>
    </source>
</evidence>
<name>A0A1T4UMN1_9GAMM</name>
<accession>A0A1T4UMN1</accession>
<evidence type="ECO:0000313" key="3">
    <source>
        <dbReference type="Proteomes" id="UP000190162"/>
    </source>
</evidence>
<evidence type="ECO:0000259" key="1">
    <source>
        <dbReference type="Pfam" id="PF04187"/>
    </source>
</evidence>
<dbReference type="AlphaFoldDB" id="A0A1T4UMN1"/>
<feature type="domain" description="Haem-binding uptake Tiki superfamily ChaN" evidence="1">
    <location>
        <begin position="52"/>
        <end position="254"/>
    </location>
</feature>
<dbReference type="CDD" id="cd14727">
    <property type="entry name" value="ChanN-like"/>
    <property type="match status" value="1"/>
</dbReference>
<dbReference type="PIRSF" id="PIRSF020419">
    <property type="entry name" value="Fe_uptake_reg_CjrA_prd"/>
    <property type="match status" value="1"/>
</dbReference>
<dbReference type="Proteomes" id="UP000190162">
    <property type="component" value="Unassembled WGS sequence"/>
</dbReference>